<dbReference type="SUPFAM" id="SSF52833">
    <property type="entry name" value="Thioredoxin-like"/>
    <property type="match status" value="1"/>
</dbReference>
<name>A0A8H7E8Z3_9EURO</name>
<dbReference type="Proteomes" id="UP000606974">
    <property type="component" value="Unassembled WGS sequence"/>
</dbReference>
<gene>
    <name evidence="1" type="primary">PRX1_2</name>
    <name evidence="1" type="ORF">GJ744_011993</name>
</gene>
<comment type="caution">
    <text evidence="1">The sequence shown here is derived from an EMBL/GenBank/DDBJ whole genome shotgun (WGS) entry which is preliminary data.</text>
</comment>
<sequence length="75" mass="8478">MLDAQDWVNIHEKRIALTVRAVSIIDPRQKIRLIMLYPASVGRNTSEVLRVIDSLQTGDKERGDYTNELAGGRGR</sequence>
<protein>
    <submittedName>
        <fullName evidence="1">Peroxiredoxin 1</fullName>
    </submittedName>
</protein>
<dbReference type="AlphaFoldDB" id="A0A8H7E8Z3"/>
<proteinExistence type="predicted"/>
<dbReference type="OrthoDB" id="2996783at2759"/>
<keyword evidence="2" id="KW-1185">Reference proteome</keyword>
<dbReference type="InterPro" id="IPR036249">
    <property type="entry name" value="Thioredoxin-like_sf"/>
</dbReference>
<accession>A0A8H7E8Z3</accession>
<dbReference type="Gene3D" id="3.40.30.10">
    <property type="entry name" value="Glutaredoxin"/>
    <property type="match status" value="1"/>
</dbReference>
<reference evidence="1" key="1">
    <citation type="submission" date="2020-02" db="EMBL/GenBank/DDBJ databases">
        <authorList>
            <person name="Palmer J.M."/>
        </authorList>
    </citation>
    <scope>NUCLEOTIDE SEQUENCE</scope>
    <source>
        <strain evidence="1">EPUS1.4</strain>
        <tissue evidence="1">Thallus</tissue>
    </source>
</reference>
<organism evidence="1 2">
    <name type="scientific">Endocarpon pusillum</name>
    <dbReference type="NCBI Taxonomy" id="364733"/>
    <lineage>
        <taxon>Eukaryota</taxon>
        <taxon>Fungi</taxon>
        <taxon>Dikarya</taxon>
        <taxon>Ascomycota</taxon>
        <taxon>Pezizomycotina</taxon>
        <taxon>Eurotiomycetes</taxon>
        <taxon>Chaetothyriomycetidae</taxon>
        <taxon>Verrucariales</taxon>
        <taxon>Verrucariaceae</taxon>
        <taxon>Endocarpon</taxon>
    </lineage>
</organism>
<evidence type="ECO:0000313" key="2">
    <source>
        <dbReference type="Proteomes" id="UP000606974"/>
    </source>
</evidence>
<evidence type="ECO:0000313" key="1">
    <source>
        <dbReference type="EMBL" id="KAF7512890.1"/>
    </source>
</evidence>
<dbReference type="EMBL" id="JAACFV010000009">
    <property type="protein sequence ID" value="KAF7512890.1"/>
    <property type="molecule type" value="Genomic_DNA"/>
</dbReference>